<evidence type="ECO:0000256" key="9">
    <source>
        <dbReference type="ARBA" id="ARBA00023136"/>
    </source>
</evidence>
<feature type="transmembrane region" description="Helical" evidence="12">
    <location>
        <begin position="151"/>
        <end position="179"/>
    </location>
</feature>
<evidence type="ECO:0000256" key="7">
    <source>
        <dbReference type="ARBA" id="ARBA00022989"/>
    </source>
</evidence>
<evidence type="ECO:0000256" key="8">
    <source>
        <dbReference type="ARBA" id="ARBA00023065"/>
    </source>
</evidence>
<proteinExistence type="inferred from homology"/>
<dbReference type="CDD" id="cd00310">
    <property type="entry name" value="ATP-synt_Fo_a_6"/>
    <property type="match status" value="1"/>
</dbReference>
<accession>A0A345Z2A2</accession>
<dbReference type="AlphaFoldDB" id="A0A345Z2A2"/>
<dbReference type="GO" id="GO:0045259">
    <property type="term" value="C:proton-transporting ATP synthase complex"/>
    <property type="evidence" value="ECO:0007669"/>
    <property type="project" value="UniProtKB-KW"/>
</dbReference>
<keyword evidence="6" id="KW-0375">Hydrogen ion transport</keyword>
<comment type="subcellular location">
    <subcellularLocation>
        <location evidence="1">Membrane</location>
        <topology evidence="1">Multi-pass membrane protein</topology>
    </subcellularLocation>
</comment>
<keyword evidence="8" id="KW-0406">Ion transport</keyword>
<keyword evidence="9 12" id="KW-0472">Membrane</keyword>
<evidence type="ECO:0000313" key="13">
    <source>
        <dbReference type="EMBL" id="AXK50731.1"/>
    </source>
</evidence>
<keyword evidence="4" id="KW-0138">CF(0)</keyword>
<dbReference type="GO" id="GO:0005886">
    <property type="term" value="C:plasma membrane"/>
    <property type="evidence" value="ECO:0007669"/>
    <property type="project" value="TreeGrafter"/>
</dbReference>
<gene>
    <name evidence="13" type="primary">atpB</name>
    <name evidence="13" type="ORF">SALLE_v1c00550</name>
</gene>
<dbReference type="PANTHER" id="PTHR42823">
    <property type="entry name" value="ATP SYNTHASE SUBUNIT A, CHLOROPLASTIC"/>
    <property type="match status" value="1"/>
</dbReference>
<organism evidence="13 14">
    <name type="scientific">Spiroplasma alleghenense</name>
    <dbReference type="NCBI Taxonomy" id="216931"/>
    <lineage>
        <taxon>Bacteria</taxon>
        <taxon>Bacillati</taxon>
        <taxon>Mycoplasmatota</taxon>
        <taxon>Mollicutes</taxon>
        <taxon>Entomoplasmatales</taxon>
        <taxon>Spiroplasmataceae</taxon>
        <taxon>Spiroplasma</taxon>
    </lineage>
</organism>
<feature type="region of interest" description="Disordered" evidence="11">
    <location>
        <begin position="273"/>
        <end position="302"/>
    </location>
</feature>
<sequence length="302" mass="34564">MLLAGDSSKSPLQDSLYAFTPQLVSILLTFIVISIFCIVYNVKIRNHQNREKMSGFLVITEMFITGVEDLVVSIMGKKYRKLTPYAMYIILYIFVGCLLSLLGFESAMTSLTVTFSMAFVTFIGIYYFGIKYQKLSFFKKYLNPLELITQFVPLLSMAFRLFGNLLAGSIILGLFYSFFIGLQAGFSGDKSALLGITNGVKHGWLNNDIWNTDPEHYDLTWNAQYTYFWAGINIFTTAFGPFLHMYFDLFDGMIQSAVFVILTLSYWGEAMGEEHEEPEPERRNSVRTENQKNNNKQKLIKI</sequence>
<dbReference type="SUPFAM" id="SSF81336">
    <property type="entry name" value="F1F0 ATP synthase subunit A"/>
    <property type="match status" value="1"/>
</dbReference>
<protein>
    <submittedName>
        <fullName evidence="13">F0F1 ATP synthase subunit A</fullName>
    </submittedName>
</protein>
<feature type="compositionally biased region" description="Basic and acidic residues" evidence="11">
    <location>
        <begin position="280"/>
        <end position="290"/>
    </location>
</feature>
<evidence type="ECO:0000256" key="4">
    <source>
        <dbReference type="ARBA" id="ARBA00022547"/>
    </source>
</evidence>
<dbReference type="InterPro" id="IPR000568">
    <property type="entry name" value="ATP_synth_F0_asu"/>
</dbReference>
<evidence type="ECO:0000256" key="1">
    <source>
        <dbReference type="ARBA" id="ARBA00004141"/>
    </source>
</evidence>
<evidence type="ECO:0000313" key="14">
    <source>
        <dbReference type="Proteomes" id="UP000254792"/>
    </source>
</evidence>
<feature type="transmembrane region" description="Helical" evidence="12">
    <location>
        <begin position="85"/>
        <end position="104"/>
    </location>
</feature>
<evidence type="ECO:0000256" key="3">
    <source>
        <dbReference type="ARBA" id="ARBA00022448"/>
    </source>
</evidence>
<keyword evidence="14" id="KW-1185">Reference proteome</keyword>
<dbReference type="NCBIfam" id="NF004485">
    <property type="entry name" value="PRK05815.3-3"/>
    <property type="match status" value="1"/>
</dbReference>
<dbReference type="InterPro" id="IPR045082">
    <property type="entry name" value="ATP_syn_F0_a_bact/chloroplast"/>
</dbReference>
<evidence type="ECO:0000256" key="11">
    <source>
        <dbReference type="SAM" id="MobiDB-lite"/>
    </source>
</evidence>
<feature type="transmembrane region" description="Helical" evidence="12">
    <location>
        <begin position="227"/>
        <end position="247"/>
    </location>
</feature>
<keyword evidence="3" id="KW-0813">Transport</keyword>
<feature type="transmembrane region" description="Helical" evidence="12">
    <location>
        <begin position="20"/>
        <end position="42"/>
    </location>
</feature>
<dbReference type="PROSITE" id="PS00449">
    <property type="entry name" value="ATPASE_A"/>
    <property type="match status" value="1"/>
</dbReference>
<feature type="transmembrane region" description="Helical" evidence="12">
    <location>
        <begin position="110"/>
        <end position="130"/>
    </location>
</feature>
<dbReference type="EMBL" id="CP031376">
    <property type="protein sequence ID" value="AXK50731.1"/>
    <property type="molecule type" value="Genomic_DNA"/>
</dbReference>
<evidence type="ECO:0000256" key="5">
    <source>
        <dbReference type="ARBA" id="ARBA00022692"/>
    </source>
</evidence>
<dbReference type="Proteomes" id="UP000254792">
    <property type="component" value="Chromosome"/>
</dbReference>
<dbReference type="RefSeq" id="WP_115557662.1">
    <property type="nucleotide sequence ID" value="NZ_CP031376.1"/>
</dbReference>
<dbReference type="PANTHER" id="PTHR42823:SF3">
    <property type="entry name" value="ATP SYNTHASE SUBUNIT A, CHLOROPLASTIC"/>
    <property type="match status" value="1"/>
</dbReference>
<reference evidence="13 14" key="1">
    <citation type="submission" date="2018-07" db="EMBL/GenBank/DDBJ databases">
        <title>Complete genome sequence of Spiroplasma alleghenense PLHS-1 (ATCC 51752).</title>
        <authorList>
            <person name="Chou L."/>
            <person name="Lee T.-Y."/>
            <person name="Tsai Y.-M."/>
            <person name="Kuo C.-H."/>
        </authorList>
    </citation>
    <scope>NUCLEOTIDE SEQUENCE [LARGE SCALE GENOMIC DNA]</scope>
    <source>
        <strain evidence="13 14">PLHS-1</strain>
    </source>
</reference>
<feature type="compositionally biased region" description="Low complexity" evidence="11">
    <location>
        <begin position="291"/>
        <end position="302"/>
    </location>
</feature>
<name>A0A345Z2A2_9MOLU</name>
<dbReference type="Pfam" id="PF00119">
    <property type="entry name" value="ATP-synt_A"/>
    <property type="match status" value="1"/>
</dbReference>
<dbReference type="KEGG" id="salx:SALLE_v1c00550"/>
<keyword evidence="7 12" id="KW-1133">Transmembrane helix</keyword>
<dbReference type="OrthoDB" id="9789241at2"/>
<keyword evidence="5 12" id="KW-0812">Transmembrane</keyword>
<evidence type="ECO:0000256" key="12">
    <source>
        <dbReference type="SAM" id="Phobius"/>
    </source>
</evidence>
<dbReference type="GO" id="GO:0046933">
    <property type="term" value="F:proton-transporting ATP synthase activity, rotational mechanism"/>
    <property type="evidence" value="ECO:0007669"/>
    <property type="project" value="TreeGrafter"/>
</dbReference>
<evidence type="ECO:0000256" key="6">
    <source>
        <dbReference type="ARBA" id="ARBA00022781"/>
    </source>
</evidence>
<evidence type="ECO:0000256" key="10">
    <source>
        <dbReference type="ARBA" id="ARBA00023310"/>
    </source>
</evidence>
<dbReference type="GO" id="GO:0042777">
    <property type="term" value="P:proton motive force-driven plasma membrane ATP synthesis"/>
    <property type="evidence" value="ECO:0007669"/>
    <property type="project" value="TreeGrafter"/>
</dbReference>
<comment type="similarity">
    <text evidence="2">Belongs to the ATPase A chain family.</text>
</comment>
<dbReference type="InterPro" id="IPR035908">
    <property type="entry name" value="F0_ATP_A_sf"/>
</dbReference>
<keyword evidence="10" id="KW-0066">ATP synthesis</keyword>
<dbReference type="Gene3D" id="1.20.120.220">
    <property type="entry name" value="ATP synthase, F0 complex, subunit A"/>
    <property type="match status" value="1"/>
</dbReference>
<evidence type="ECO:0000256" key="2">
    <source>
        <dbReference type="ARBA" id="ARBA00006810"/>
    </source>
</evidence>
<dbReference type="InterPro" id="IPR023011">
    <property type="entry name" value="ATP_synth_F0_asu_AS"/>
</dbReference>